<protein>
    <recommendedName>
        <fullName evidence="1">TniQ domain-containing protein</fullName>
    </recommendedName>
</protein>
<organism evidence="2 3">
    <name type="scientific">Sutcliffiella horikoshii</name>
    <dbReference type="NCBI Taxonomy" id="79883"/>
    <lineage>
        <taxon>Bacteria</taxon>
        <taxon>Bacillati</taxon>
        <taxon>Bacillota</taxon>
        <taxon>Bacilli</taxon>
        <taxon>Bacillales</taxon>
        <taxon>Bacillaceae</taxon>
        <taxon>Sutcliffiella</taxon>
    </lineage>
</organism>
<dbReference type="Proteomes" id="UP000195573">
    <property type="component" value="Chromosome"/>
</dbReference>
<feature type="domain" description="TniQ" evidence="1">
    <location>
        <begin position="7"/>
        <end position="148"/>
    </location>
</feature>
<evidence type="ECO:0000259" key="1">
    <source>
        <dbReference type="Pfam" id="PF06527"/>
    </source>
</evidence>
<keyword evidence="3" id="KW-1185">Reference proteome</keyword>
<name>A0ABN4ZIU2_9BACI</name>
<sequence>MENIFTIRIKPKNNECLSSFLMRLCDQNKVHIMDLLKSNNKFYKVYNLSSTHQLDTNPKRVFDIKKISLITGVLERDLLNCSLNSILNVMCDRVLLEEITHSKGSFLNGVYNIKFRYFCPNCLADNLYYKLEWQLKDITICIRHNVLLTSTCSKCGQQQPYTHTNLASGHCFNCDNTLCSKLSTELIYDDSLIRKNVWLSQQYKNFSAIFSSETKSSDISNIYKDILIKFIYLCSNKVDIFKSEDIKFISRDYKYKLLNSLKVTKLESVDISISILFKVLWECKITVENFVSLEIPSSFSKSLLDYLQNLTVCLTPWCQHNNSNKMLFKINNVKSKTHFNLHICICCSVKFGNKRVDKVWEEYGDIIEVGYALIRPLVNAGFSIVDISRKTSISRYKVDKMVSYLTRFNLFNEVINNEFTPNFIDSFDYSYIMKVASTNENETIKKCKKYYKITKRETYYFFYNPIIQKLIYTN</sequence>
<evidence type="ECO:0000313" key="2">
    <source>
        <dbReference type="EMBL" id="ART78115.1"/>
    </source>
</evidence>
<dbReference type="InterPro" id="IPR009492">
    <property type="entry name" value="TniQ"/>
</dbReference>
<accession>A0ABN4ZIU2</accession>
<evidence type="ECO:0000313" key="3">
    <source>
        <dbReference type="Proteomes" id="UP000195573"/>
    </source>
</evidence>
<reference evidence="2 3" key="1">
    <citation type="submission" date="2017-04" db="EMBL/GenBank/DDBJ databases">
        <title>Complete Genome Sequence of the Bacillus horikoshii 20a strain from Cuatro Cienegas, Coahuila, Mexico.</title>
        <authorList>
            <person name="Zarza E."/>
            <person name="Alcaraz L.D."/>
            <person name="Aguilar-Salinas B."/>
            <person name="Islas A."/>
            <person name="Olmedo-Alvarez G."/>
        </authorList>
    </citation>
    <scope>NUCLEOTIDE SEQUENCE [LARGE SCALE GENOMIC DNA]</scope>
    <source>
        <strain evidence="2 3">20a</strain>
    </source>
</reference>
<proteinExistence type="predicted"/>
<dbReference type="Pfam" id="PF06527">
    <property type="entry name" value="TniQ"/>
    <property type="match status" value="1"/>
</dbReference>
<dbReference type="EMBL" id="CP020880">
    <property type="protein sequence ID" value="ART78115.1"/>
    <property type="molecule type" value="Genomic_DNA"/>
</dbReference>
<gene>
    <name evidence="2" type="ORF">B4U37_19645</name>
</gene>